<reference evidence="8" key="1">
    <citation type="submission" date="2019-08" db="EMBL/GenBank/DDBJ databases">
        <authorList>
            <person name="Kucharzyk K."/>
            <person name="Murdoch R.W."/>
            <person name="Higgins S."/>
            <person name="Loffler F."/>
        </authorList>
    </citation>
    <scope>NUCLEOTIDE SEQUENCE</scope>
</reference>
<evidence type="ECO:0000256" key="7">
    <source>
        <dbReference type="SAM" id="Phobius"/>
    </source>
</evidence>
<feature type="transmembrane region" description="Helical" evidence="7">
    <location>
        <begin position="155"/>
        <end position="184"/>
    </location>
</feature>
<comment type="caution">
    <text evidence="8">The sequence shown here is derived from an EMBL/GenBank/DDBJ whole genome shotgun (WGS) entry which is preliminary data.</text>
</comment>
<protein>
    <submittedName>
        <fullName evidence="8">Glycine betaine transporter OpuD</fullName>
    </submittedName>
</protein>
<dbReference type="AlphaFoldDB" id="A0A645DLP1"/>
<sequence length="249" mass="27456">MEKGIKILSNINIGIAIALMIIVFIIGPTATIMEIFTNTLGQYFANIVSLSLKLRPFSDSSWISGWTLFYWAWWIAWSPFVGVFIASISKGRTIKEFILGVLLVPTIFSFIWFSVFGGTALTLQIDTNMNLLDLVKNNITATLFVLLKSLPFGTIISVICILLIFTFFISSADSATFVLGMFSSNGDMKPKVSKKLLWGVLQSLIAIALLLSGGLKGLQTMAILTALPFNVVLIMMLVSLVKELKKEKI</sequence>
<accession>A0A645DLP1</accession>
<evidence type="ECO:0000313" key="8">
    <source>
        <dbReference type="EMBL" id="MPM89703.1"/>
    </source>
</evidence>
<evidence type="ECO:0000256" key="5">
    <source>
        <dbReference type="ARBA" id="ARBA00022989"/>
    </source>
</evidence>
<comment type="subcellular location">
    <subcellularLocation>
        <location evidence="1">Cell membrane</location>
        <topology evidence="1">Multi-pass membrane protein</topology>
    </subcellularLocation>
</comment>
<organism evidence="8">
    <name type="scientific">bioreactor metagenome</name>
    <dbReference type="NCBI Taxonomy" id="1076179"/>
    <lineage>
        <taxon>unclassified sequences</taxon>
        <taxon>metagenomes</taxon>
        <taxon>ecological metagenomes</taxon>
    </lineage>
</organism>
<keyword evidence="4 7" id="KW-0812">Transmembrane</keyword>
<dbReference type="Pfam" id="PF02028">
    <property type="entry name" value="BCCT"/>
    <property type="match status" value="1"/>
</dbReference>
<evidence type="ECO:0000256" key="3">
    <source>
        <dbReference type="ARBA" id="ARBA00022475"/>
    </source>
</evidence>
<evidence type="ECO:0000256" key="6">
    <source>
        <dbReference type="ARBA" id="ARBA00023136"/>
    </source>
</evidence>
<keyword evidence="5 7" id="KW-1133">Transmembrane helix</keyword>
<keyword evidence="6 7" id="KW-0472">Membrane</keyword>
<dbReference type="GO" id="GO:0005886">
    <property type="term" value="C:plasma membrane"/>
    <property type="evidence" value="ECO:0007669"/>
    <property type="project" value="UniProtKB-SubCell"/>
</dbReference>
<name>A0A645DLP1_9ZZZZ</name>
<keyword evidence="3" id="KW-1003">Cell membrane</keyword>
<feature type="transmembrane region" description="Helical" evidence="7">
    <location>
        <begin position="63"/>
        <end position="85"/>
    </location>
</feature>
<feature type="transmembrane region" description="Helical" evidence="7">
    <location>
        <begin position="97"/>
        <end position="123"/>
    </location>
</feature>
<feature type="transmembrane region" description="Helical" evidence="7">
    <location>
        <begin position="221"/>
        <end position="241"/>
    </location>
</feature>
<dbReference type="PANTHER" id="PTHR30047">
    <property type="entry name" value="HIGH-AFFINITY CHOLINE TRANSPORT PROTEIN-RELATED"/>
    <property type="match status" value="1"/>
</dbReference>
<feature type="transmembrane region" description="Helical" evidence="7">
    <location>
        <begin position="7"/>
        <end position="27"/>
    </location>
</feature>
<dbReference type="InterPro" id="IPR018093">
    <property type="entry name" value="BCCT_CS"/>
</dbReference>
<evidence type="ECO:0000256" key="4">
    <source>
        <dbReference type="ARBA" id="ARBA00022692"/>
    </source>
</evidence>
<dbReference type="GO" id="GO:0022857">
    <property type="term" value="F:transmembrane transporter activity"/>
    <property type="evidence" value="ECO:0007669"/>
    <property type="project" value="InterPro"/>
</dbReference>
<keyword evidence="2" id="KW-0813">Transport</keyword>
<dbReference type="PROSITE" id="PS01303">
    <property type="entry name" value="BCCT"/>
    <property type="match status" value="1"/>
</dbReference>
<feature type="transmembrane region" description="Helical" evidence="7">
    <location>
        <begin position="196"/>
        <end position="215"/>
    </location>
</feature>
<evidence type="ECO:0000256" key="1">
    <source>
        <dbReference type="ARBA" id="ARBA00004651"/>
    </source>
</evidence>
<evidence type="ECO:0000256" key="2">
    <source>
        <dbReference type="ARBA" id="ARBA00022448"/>
    </source>
</evidence>
<gene>
    <name evidence="8" type="primary">opuD_6</name>
    <name evidence="8" type="ORF">SDC9_136815</name>
</gene>
<proteinExistence type="predicted"/>
<dbReference type="InterPro" id="IPR000060">
    <property type="entry name" value="BCCT_transptr"/>
</dbReference>
<dbReference type="PANTHER" id="PTHR30047:SF7">
    <property type="entry name" value="HIGH-AFFINITY CHOLINE TRANSPORT PROTEIN"/>
    <property type="match status" value="1"/>
</dbReference>
<dbReference type="EMBL" id="VSSQ01037094">
    <property type="protein sequence ID" value="MPM89703.1"/>
    <property type="molecule type" value="Genomic_DNA"/>
</dbReference>